<proteinExistence type="predicted"/>
<dbReference type="InterPro" id="IPR041243">
    <property type="entry name" value="STI1/HOP_DP"/>
</dbReference>
<dbReference type="AlphaFoldDB" id="F4NUI1"/>
<feature type="domain" description="STI1/HOP DP" evidence="3">
    <location>
        <begin position="287"/>
        <end position="338"/>
    </location>
</feature>
<sequence length="347" mass="38102">MAASAWNDALPPSSSKTMVDAFIDRDGLDDGPPPLEDMTHLFNKLSMTSAAKKQNAQAIKSVSNISGSIYKPPTPASDKEFNGLKKGFFALAKSKAPTIKTDVSRTNKPSQSISPPTSKKLDTASKLENTESDMPFIRATPKQSSGSHAAHVPFNSHLTDSIQEMFKVDAGANGATPAWMTNAFWERVRQSPNLAKAFADPMFSQAAQNLVTSPQETFEKYVKERPDFLLALKELAAIIGDHLISFAKEGAAVTDNSTTIKHKVEEQSVAVKPSIPNDLPEHEKRIIERVLNDPEIQSILRDPQIQTILSQIQHNPPEITQIMQRAPTKIISKLQKLVECGLLQVQR</sequence>
<dbReference type="STRING" id="684364.F4NUI1"/>
<feature type="compositionally biased region" description="Basic and acidic residues" evidence="2">
    <location>
        <begin position="119"/>
        <end position="128"/>
    </location>
</feature>
<reference evidence="4 5" key="1">
    <citation type="submission" date="2009-12" db="EMBL/GenBank/DDBJ databases">
        <title>The draft genome of Batrachochytrium dendrobatidis.</title>
        <authorList>
            <consortium name="US DOE Joint Genome Institute (JGI-PGF)"/>
            <person name="Kuo A."/>
            <person name="Salamov A."/>
            <person name="Schmutz J."/>
            <person name="Lucas S."/>
            <person name="Pitluck S."/>
            <person name="Rosenblum E."/>
            <person name="Stajich J."/>
            <person name="Eisen M."/>
            <person name="Grigoriev I.V."/>
        </authorList>
    </citation>
    <scope>NUCLEOTIDE SEQUENCE [LARGE SCALE GENOMIC DNA]</scope>
    <source>
        <strain evidence="5">JAM81 / FGSC 10211</strain>
    </source>
</reference>
<dbReference type="RefSeq" id="XP_006676432.1">
    <property type="nucleotide sequence ID" value="XM_006676369.1"/>
</dbReference>
<feature type="compositionally biased region" description="Polar residues" evidence="2">
    <location>
        <begin position="104"/>
        <end position="117"/>
    </location>
</feature>
<dbReference type="InParanoid" id="F4NUI1"/>
<name>F4NUI1_BATDJ</name>
<dbReference type="OrthoDB" id="71407at2759"/>
<evidence type="ECO:0000256" key="2">
    <source>
        <dbReference type="SAM" id="MobiDB-lite"/>
    </source>
</evidence>
<dbReference type="GeneID" id="18242001"/>
<dbReference type="EMBL" id="GL882879">
    <property type="protein sequence ID" value="EGF84416.1"/>
    <property type="molecule type" value="Genomic_DNA"/>
</dbReference>
<dbReference type="Gene3D" id="1.10.260.100">
    <property type="match status" value="2"/>
</dbReference>
<evidence type="ECO:0000313" key="4">
    <source>
        <dbReference type="EMBL" id="EGF84416.1"/>
    </source>
</evidence>
<dbReference type="Pfam" id="PF17830">
    <property type="entry name" value="STI1-HOP_DP"/>
    <property type="match status" value="1"/>
</dbReference>
<keyword evidence="1" id="KW-0677">Repeat</keyword>
<evidence type="ECO:0000313" key="5">
    <source>
        <dbReference type="Proteomes" id="UP000007241"/>
    </source>
</evidence>
<keyword evidence="5" id="KW-1185">Reference proteome</keyword>
<gene>
    <name evidence="4" type="ORF">BATDEDRAFT_85254</name>
</gene>
<dbReference type="HOGENOM" id="CLU_799212_0_0_1"/>
<dbReference type="OMA" id="ELMSEYM"/>
<organism evidence="4 5">
    <name type="scientific">Batrachochytrium dendrobatidis (strain JAM81 / FGSC 10211)</name>
    <name type="common">Frog chytrid fungus</name>
    <dbReference type="NCBI Taxonomy" id="684364"/>
    <lineage>
        <taxon>Eukaryota</taxon>
        <taxon>Fungi</taxon>
        <taxon>Fungi incertae sedis</taxon>
        <taxon>Chytridiomycota</taxon>
        <taxon>Chytridiomycota incertae sedis</taxon>
        <taxon>Chytridiomycetes</taxon>
        <taxon>Rhizophydiales</taxon>
        <taxon>Rhizophydiales incertae sedis</taxon>
        <taxon>Batrachochytrium</taxon>
    </lineage>
</organism>
<accession>F4NUI1</accession>
<protein>
    <recommendedName>
        <fullName evidence="3">STI1/HOP DP domain-containing protein</fullName>
    </recommendedName>
</protein>
<evidence type="ECO:0000256" key="1">
    <source>
        <dbReference type="ARBA" id="ARBA00022737"/>
    </source>
</evidence>
<feature type="region of interest" description="Disordered" evidence="2">
    <location>
        <begin position="100"/>
        <end position="128"/>
    </location>
</feature>
<evidence type="ECO:0000259" key="3">
    <source>
        <dbReference type="Pfam" id="PF17830"/>
    </source>
</evidence>
<dbReference type="Proteomes" id="UP000007241">
    <property type="component" value="Unassembled WGS sequence"/>
</dbReference>